<dbReference type="EMBL" id="BLAG01000014">
    <property type="protein sequence ID" value="GES32380.1"/>
    <property type="molecule type" value="Genomic_DNA"/>
</dbReference>
<name>A0A5J4LLD4_9ACTN</name>
<dbReference type="AlphaFoldDB" id="A0A5J4LLD4"/>
<accession>A0A5J4LLD4</accession>
<reference evidence="2 3" key="1">
    <citation type="submission" date="2019-10" db="EMBL/GenBank/DDBJ databases">
        <title>Whole genome shotgun sequence of Streptomyces angustmyceticus NBRC 3934.</title>
        <authorList>
            <person name="Hosoyama A."/>
            <person name="Ichikawa N."/>
            <person name="Kimura A."/>
            <person name="Kitahashi Y."/>
            <person name="Komaki H."/>
            <person name="Uohara A."/>
        </authorList>
    </citation>
    <scope>NUCLEOTIDE SEQUENCE [LARGE SCALE GENOMIC DNA]</scope>
    <source>
        <strain evidence="2 3">NBRC 3934</strain>
    </source>
</reference>
<comment type="caution">
    <text evidence="2">The sequence shown here is derived from an EMBL/GenBank/DDBJ whole genome shotgun (WGS) entry which is preliminary data.</text>
</comment>
<evidence type="ECO:0000256" key="1">
    <source>
        <dbReference type="SAM" id="MobiDB-lite"/>
    </source>
</evidence>
<proteinExistence type="predicted"/>
<evidence type="ECO:0000313" key="2">
    <source>
        <dbReference type="EMBL" id="GES32380.1"/>
    </source>
</evidence>
<dbReference type="Proteomes" id="UP000325598">
    <property type="component" value="Unassembled WGS sequence"/>
</dbReference>
<sequence length="408" mass="44521">MSTRPGQAAAGADLAQLALDFHHTHQLLDPAAQGVQNWEVRITSAGTPVGSLSAVRGLYWKSDNLRERMVDEQSFPALVAAQLLDEAGRFTYEFEEFIESASSVLVIGRLQVEEAFADPLVVAGVVAAVIDRLTDSYFAVVLPAKNACTDAGSALLAEAGTLLSAQEFSDELQIIDNALAAPEEAAQRVRSRLHSLARHGGPAAWDEDDEEDEGWDEDGEEDEELTARTAAVLRVALEELSEHLWQDVAAVGDAPLGRGEGRVLGLLPPITFHQDQQWRRQMARCFDDLAAELAETGTVRPGCTGEEMALHLGIDRAKALTRNRPRLVAETVEGLGADRRDFDWDWCSTVLFEDHDVLMLFDASLDGIEDSGNEINQSLGLANLAAADWFVPFRPGQARDPDRGFRHS</sequence>
<evidence type="ECO:0000313" key="3">
    <source>
        <dbReference type="Proteomes" id="UP000325598"/>
    </source>
</evidence>
<dbReference type="GeneID" id="96756176"/>
<organism evidence="2 3">
    <name type="scientific">Streptomyces angustmyceticus</name>
    <dbReference type="NCBI Taxonomy" id="285578"/>
    <lineage>
        <taxon>Bacteria</taxon>
        <taxon>Bacillati</taxon>
        <taxon>Actinomycetota</taxon>
        <taxon>Actinomycetes</taxon>
        <taxon>Kitasatosporales</taxon>
        <taxon>Streptomycetaceae</taxon>
        <taxon>Streptomyces</taxon>
    </lineage>
</organism>
<dbReference type="RefSeq" id="WP_223660347.1">
    <property type="nucleotide sequence ID" value="NZ_BLAG01000014.1"/>
</dbReference>
<feature type="compositionally biased region" description="Acidic residues" evidence="1">
    <location>
        <begin position="205"/>
        <end position="224"/>
    </location>
</feature>
<feature type="region of interest" description="Disordered" evidence="1">
    <location>
        <begin position="199"/>
        <end position="224"/>
    </location>
</feature>
<gene>
    <name evidence="2" type="ORF">San01_48670</name>
</gene>
<keyword evidence="3" id="KW-1185">Reference proteome</keyword>
<protein>
    <submittedName>
        <fullName evidence="2">Uncharacterized protein</fullName>
    </submittedName>
</protein>